<accession>A0ABQ3HUK2</accession>
<evidence type="ECO:0000256" key="2">
    <source>
        <dbReference type="SAM" id="Phobius"/>
    </source>
</evidence>
<feature type="transmembrane region" description="Helical" evidence="2">
    <location>
        <begin position="102"/>
        <end position="124"/>
    </location>
</feature>
<organism evidence="3 4">
    <name type="scientific">Sphingobacterium griseoflavum</name>
    <dbReference type="NCBI Taxonomy" id="1474952"/>
    <lineage>
        <taxon>Bacteria</taxon>
        <taxon>Pseudomonadati</taxon>
        <taxon>Bacteroidota</taxon>
        <taxon>Sphingobacteriia</taxon>
        <taxon>Sphingobacteriales</taxon>
        <taxon>Sphingobacteriaceae</taxon>
        <taxon>Sphingobacterium</taxon>
    </lineage>
</organism>
<dbReference type="Proteomes" id="UP000620550">
    <property type="component" value="Unassembled WGS sequence"/>
</dbReference>
<feature type="coiled-coil region" evidence="1">
    <location>
        <begin position="259"/>
        <end position="286"/>
    </location>
</feature>
<dbReference type="EMBL" id="BNAF01000003">
    <property type="protein sequence ID" value="GHE28581.1"/>
    <property type="molecule type" value="Genomic_DNA"/>
</dbReference>
<keyword evidence="2" id="KW-0472">Membrane</keyword>
<reference evidence="4" key="1">
    <citation type="journal article" date="2019" name="Int. J. Syst. Evol. Microbiol.">
        <title>The Global Catalogue of Microorganisms (GCM) 10K type strain sequencing project: providing services to taxonomists for standard genome sequencing and annotation.</title>
        <authorList>
            <consortium name="The Broad Institute Genomics Platform"/>
            <consortium name="The Broad Institute Genome Sequencing Center for Infectious Disease"/>
            <person name="Wu L."/>
            <person name="Ma J."/>
        </authorList>
    </citation>
    <scope>NUCLEOTIDE SEQUENCE [LARGE SCALE GENOMIC DNA]</scope>
    <source>
        <strain evidence="4">CGMCC 1.12966</strain>
    </source>
</reference>
<comment type="caution">
    <text evidence="3">The sequence shown here is derived from an EMBL/GenBank/DDBJ whole genome shotgun (WGS) entry which is preliminary data.</text>
</comment>
<keyword evidence="2" id="KW-0812">Transmembrane</keyword>
<gene>
    <name evidence="3" type="ORF">GCM10017764_08830</name>
</gene>
<protein>
    <submittedName>
        <fullName evidence="3">Uncharacterized protein</fullName>
    </submittedName>
</protein>
<evidence type="ECO:0000256" key="1">
    <source>
        <dbReference type="SAM" id="Coils"/>
    </source>
</evidence>
<feature type="transmembrane region" description="Helical" evidence="2">
    <location>
        <begin position="68"/>
        <end position="90"/>
    </location>
</feature>
<dbReference type="InterPro" id="IPR036259">
    <property type="entry name" value="MFS_trans_sf"/>
</dbReference>
<keyword evidence="4" id="KW-1185">Reference proteome</keyword>
<name>A0ABQ3HUK2_9SPHI</name>
<keyword evidence="2" id="KW-1133">Transmembrane helix</keyword>
<feature type="transmembrane region" description="Helical" evidence="2">
    <location>
        <begin position="295"/>
        <end position="316"/>
    </location>
</feature>
<evidence type="ECO:0000313" key="3">
    <source>
        <dbReference type="EMBL" id="GHE28581.1"/>
    </source>
</evidence>
<sequence length="329" mass="35332">MQKNIDSRELIVAGKSSRFSWGAILCGVIMAVVIQLLLTLLGVGIGLVNFSPTSDASPFSGFGTGVTLWWVISMLLSLFAGGWIGGWLNTAVNKMDNMLHGAVVWAVFSLFSFYFVTASLTSIMNSMGQLLGKTLNATGSVIKDVAPDVKDVVGNHLGLDADSFKSLKEEVKLVLRQTDKEELQPENLEGTLEEGQDRMEGAGRKIAADPTQTGEEIQAVVDRLFNLKEGVLSEADQDALANVVAARSGKSKVESRQIVENWVEAAEDVKERLRAAGEKAEEVGEQMSDAVGRGAIWAFFALLFGAGCAILGAFLANKRKVNEAKSPYA</sequence>
<proteinExistence type="predicted"/>
<evidence type="ECO:0000313" key="4">
    <source>
        <dbReference type="Proteomes" id="UP000620550"/>
    </source>
</evidence>
<dbReference type="SUPFAM" id="SSF103473">
    <property type="entry name" value="MFS general substrate transporter"/>
    <property type="match status" value="1"/>
</dbReference>
<dbReference type="RefSeq" id="WP_189625416.1">
    <property type="nucleotide sequence ID" value="NZ_BNAF01000003.1"/>
</dbReference>
<keyword evidence="1" id="KW-0175">Coiled coil</keyword>
<feature type="transmembrane region" description="Helical" evidence="2">
    <location>
        <begin position="21"/>
        <end position="48"/>
    </location>
</feature>